<evidence type="ECO:0000313" key="1">
    <source>
        <dbReference type="EMBL" id="SFL07627.1"/>
    </source>
</evidence>
<name>A0A1I4ESV4_9HYPH</name>
<dbReference type="EMBL" id="FOSL01000029">
    <property type="protein sequence ID" value="SFL07627.1"/>
    <property type="molecule type" value="Genomic_DNA"/>
</dbReference>
<gene>
    <name evidence="1" type="ORF">SAMN04488498_12919</name>
</gene>
<dbReference type="AlphaFoldDB" id="A0A1I4ESV4"/>
<organism evidence="1 2">
    <name type="scientific">Neomesorhizobium albiziae</name>
    <dbReference type="NCBI Taxonomy" id="335020"/>
    <lineage>
        <taxon>Bacteria</taxon>
        <taxon>Pseudomonadati</taxon>
        <taxon>Pseudomonadota</taxon>
        <taxon>Alphaproteobacteria</taxon>
        <taxon>Hyphomicrobiales</taxon>
        <taxon>Phyllobacteriaceae</taxon>
        <taxon>Neomesorhizobium</taxon>
    </lineage>
</organism>
<accession>A0A1I4ESV4</accession>
<sequence length="73" mass="8277">MSSDNIIPFNSPIRAQIKCEMAGARQRFGHDNIDLLIIVSSWGDTMDDRQVLDALRKLNRTALVFDDITDRAD</sequence>
<protein>
    <submittedName>
        <fullName evidence="1">Uncharacterized protein</fullName>
    </submittedName>
</protein>
<reference evidence="1 2" key="1">
    <citation type="submission" date="2016-10" db="EMBL/GenBank/DDBJ databases">
        <authorList>
            <person name="Varghese N."/>
            <person name="Submissions S."/>
        </authorList>
    </citation>
    <scope>NUCLEOTIDE SEQUENCE [LARGE SCALE GENOMIC DNA]</scope>
    <source>
        <strain evidence="1 2">DSM 21822</strain>
    </source>
</reference>
<keyword evidence="2" id="KW-1185">Reference proteome</keyword>
<evidence type="ECO:0000313" key="2">
    <source>
        <dbReference type="Proteomes" id="UP000323300"/>
    </source>
</evidence>
<proteinExistence type="predicted"/>
<dbReference type="Proteomes" id="UP000323300">
    <property type="component" value="Unassembled WGS sequence"/>
</dbReference>